<name>A0A8K0VFW7_9RHOB</name>
<dbReference type="RefSeq" id="WP_202690014.1">
    <property type="nucleotide sequence ID" value="NZ_JAESVN010000011.1"/>
</dbReference>
<gene>
    <name evidence="2" type="ORF">JL811_17595</name>
</gene>
<dbReference type="EMBL" id="JAESVN010000011">
    <property type="protein sequence ID" value="MBL4919040.1"/>
    <property type="molecule type" value="Genomic_DNA"/>
</dbReference>
<comment type="caution">
    <text evidence="2">The sequence shown here is derived from an EMBL/GenBank/DDBJ whole genome shotgun (WGS) entry which is preliminary data.</text>
</comment>
<evidence type="ECO:0000313" key="2">
    <source>
        <dbReference type="EMBL" id="MBL4919040.1"/>
    </source>
</evidence>
<protein>
    <submittedName>
        <fullName evidence="2">Uncharacterized protein</fullName>
    </submittedName>
</protein>
<feature type="region of interest" description="Disordered" evidence="1">
    <location>
        <begin position="121"/>
        <end position="147"/>
    </location>
</feature>
<reference evidence="2" key="1">
    <citation type="submission" date="2021-01" db="EMBL/GenBank/DDBJ databases">
        <title>Tabrizicola alba sp. nov. a motile alkaliphilic bacterium isolated from a soda lake.</title>
        <authorList>
            <person name="Szuroczki S."/>
            <person name="Abbaszade G."/>
            <person name="Schumann P."/>
            <person name="Toth E."/>
        </authorList>
    </citation>
    <scope>NUCLEOTIDE SEQUENCE</scope>
    <source>
        <strain evidence="2">DMG-N-6</strain>
    </source>
</reference>
<evidence type="ECO:0000313" key="3">
    <source>
        <dbReference type="Proteomes" id="UP000648908"/>
    </source>
</evidence>
<keyword evidence="3" id="KW-1185">Reference proteome</keyword>
<proteinExistence type="predicted"/>
<organism evidence="2 3">
    <name type="scientific">Szabonella alba</name>
    <dbReference type="NCBI Taxonomy" id="2804194"/>
    <lineage>
        <taxon>Bacteria</taxon>
        <taxon>Pseudomonadati</taxon>
        <taxon>Pseudomonadota</taxon>
        <taxon>Alphaproteobacteria</taxon>
        <taxon>Rhodobacterales</taxon>
        <taxon>Paracoccaceae</taxon>
        <taxon>Szabonella</taxon>
    </lineage>
</organism>
<dbReference type="AlphaFoldDB" id="A0A8K0VFW7"/>
<accession>A0A8K0VFW7</accession>
<dbReference type="Proteomes" id="UP000648908">
    <property type="component" value="Unassembled WGS sequence"/>
</dbReference>
<sequence length="147" mass="15859">MIGDLVYDPVADNYIELIDILSRQSTRLGHGLVRLPAGRFGPGLPQQDLLLSPKQPVGYPDRSPASAPTRLEFKAACRLGEEYRDSALLFALFSERPGCISVGGLVLQVFDTRSLNQPVGSTRSDGIVAPAHAGSMDPSGPTRRRTE</sequence>
<evidence type="ECO:0000256" key="1">
    <source>
        <dbReference type="SAM" id="MobiDB-lite"/>
    </source>
</evidence>